<dbReference type="EMBL" id="DF977521">
    <property type="protein sequence ID" value="GAW27145.1"/>
    <property type="molecule type" value="Genomic_DNA"/>
</dbReference>
<keyword evidence="2" id="KW-1185">Reference proteome</keyword>
<evidence type="ECO:0000313" key="2">
    <source>
        <dbReference type="Proteomes" id="UP000054516"/>
    </source>
</evidence>
<proteinExistence type="predicted"/>
<gene>
    <name evidence="1" type="ORF">SAMD00023353_7600050</name>
</gene>
<protein>
    <submittedName>
        <fullName evidence="1">Uncharacterized protein</fullName>
    </submittedName>
</protein>
<accession>A0A1S8AB44</accession>
<dbReference type="Proteomes" id="UP000054516">
    <property type="component" value="Unassembled WGS sequence"/>
</dbReference>
<organism evidence="1">
    <name type="scientific">Rosellinia necatrix</name>
    <name type="common">White root-rot fungus</name>
    <dbReference type="NCBI Taxonomy" id="77044"/>
    <lineage>
        <taxon>Eukaryota</taxon>
        <taxon>Fungi</taxon>
        <taxon>Dikarya</taxon>
        <taxon>Ascomycota</taxon>
        <taxon>Pezizomycotina</taxon>
        <taxon>Sordariomycetes</taxon>
        <taxon>Xylariomycetidae</taxon>
        <taxon>Xylariales</taxon>
        <taxon>Xylariaceae</taxon>
        <taxon>Rosellinia</taxon>
    </lineage>
</organism>
<evidence type="ECO:0000313" key="1">
    <source>
        <dbReference type="EMBL" id="GAW27145.1"/>
    </source>
</evidence>
<name>A0A1S8AB44_ROSNE</name>
<sequence>MCWVGQAYDFCDVCSQGFNRRPHIVRCRANKSGRRCVPKSVDRDAIRAGQMCEECDRARQAEEQCQRMIYRLRPLNLPVMGKPRMSALFAAYR</sequence>
<dbReference type="OrthoDB" id="4664247at2759"/>
<reference evidence="1" key="1">
    <citation type="submission" date="2016-03" db="EMBL/GenBank/DDBJ databases">
        <title>Draft genome sequence of Rosellinia necatrix.</title>
        <authorList>
            <person name="Kanematsu S."/>
        </authorList>
    </citation>
    <scope>NUCLEOTIDE SEQUENCE [LARGE SCALE GENOMIC DNA]</scope>
    <source>
        <strain evidence="1">W97</strain>
    </source>
</reference>
<dbReference type="AlphaFoldDB" id="A0A1S8AB44"/>